<dbReference type="RefSeq" id="WP_231512515.1">
    <property type="nucleotide sequence ID" value="NZ_JBBMFN010000004.1"/>
</dbReference>
<accession>A0ABV1EUN4</accession>
<comment type="caution">
    <text evidence="1">The sequence shown here is derived from an EMBL/GenBank/DDBJ whole genome shotgun (WGS) entry which is preliminary data.</text>
</comment>
<dbReference type="EMBL" id="JBBMFN010000004">
    <property type="protein sequence ID" value="MEQ2464800.1"/>
    <property type="molecule type" value="Genomic_DNA"/>
</dbReference>
<gene>
    <name evidence="1" type="ORF">WMO63_03845</name>
</gene>
<name>A0ABV1EUN4_9BACI</name>
<reference evidence="1 2" key="1">
    <citation type="submission" date="2024-03" db="EMBL/GenBank/DDBJ databases">
        <title>Human intestinal bacterial collection.</title>
        <authorList>
            <person name="Pauvert C."/>
            <person name="Hitch T.C.A."/>
            <person name="Clavel T."/>
        </authorList>
    </citation>
    <scope>NUCLEOTIDE SEQUENCE [LARGE SCALE GENOMIC DNA]</scope>
    <source>
        <strain evidence="1 2">CLA-SR-H024</strain>
    </source>
</reference>
<dbReference type="Proteomes" id="UP001465426">
    <property type="component" value="Unassembled WGS sequence"/>
</dbReference>
<keyword evidence="2" id="KW-1185">Reference proteome</keyword>
<organism evidence="1 2">
    <name type="scientific">Niallia hominis</name>
    <dbReference type="NCBI Taxonomy" id="3133173"/>
    <lineage>
        <taxon>Bacteria</taxon>
        <taxon>Bacillati</taxon>
        <taxon>Bacillota</taxon>
        <taxon>Bacilli</taxon>
        <taxon>Bacillales</taxon>
        <taxon>Bacillaceae</taxon>
        <taxon>Niallia</taxon>
    </lineage>
</organism>
<evidence type="ECO:0000313" key="2">
    <source>
        <dbReference type="Proteomes" id="UP001465426"/>
    </source>
</evidence>
<sequence length="59" mass="6912">MVILFNAIAYFIPKRLTAIELLTTTLFATFLQLVTDTFLDLKYDLYGYFRIGVDWESLI</sequence>
<proteinExistence type="predicted"/>
<protein>
    <submittedName>
        <fullName evidence="1">Uncharacterized protein</fullName>
    </submittedName>
</protein>
<evidence type="ECO:0000313" key="1">
    <source>
        <dbReference type="EMBL" id="MEQ2464800.1"/>
    </source>
</evidence>